<evidence type="ECO:0000313" key="4">
    <source>
        <dbReference type="EMBL" id="GHO91941.1"/>
    </source>
</evidence>
<dbReference type="PROSITE" id="PS51186">
    <property type="entry name" value="GNAT"/>
    <property type="match status" value="2"/>
</dbReference>
<keyword evidence="1" id="KW-0808">Transferase</keyword>
<feature type="domain" description="N-acetyltransferase" evidence="3">
    <location>
        <begin position="16"/>
        <end position="155"/>
    </location>
</feature>
<dbReference type="Proteomes" id="UP000597444">
    <property type="component" value="Unassembled WGS sequence"/>
</dbReference>
<dbReference type="SUPFAM" id="SSF55729">
    <property type="entry name" value="Acyl-CoA N-acyltransferases (Nat)"/>
    <property type="match status" value="2"/>
</dbReference>
<comment type="caution">
    <text evidence="4">The sequence shown here is derived from an EMBL/GenBank/DDBJ whole genome shotgun (WGS) entry which is preliminary data.</text>
</comment>
<dbReference type="InterPro" id="IPR050680">
    <property type="entry name" value="YpeA/RimI_acetyltransf"/>
</dbReference>
<name>A0A8J3IM00_9CHLR</name>
<dbReference type="Pfam" id="PF00583">
    <property type="entry name" value="Acetyltransf_1"/>
    <property type="match status" value="2"/>
</dbReference>
<evidence type="ECO:0000259" key="3">
    <source>
        <dbReference type="PROSITE" id="PS51186"/>
    </source>
</evidence>
<reference evidence="4" key="1">
    <citation type="submission" date="2020-10" db="EMBL/GenBank/DDBJ databases">
        <title>Taxonomic study of unclassified bacteria belonging to the class Ktedonobacteria.</title>
        <authorList>
            <person name="Yabe S."/>
            <person name="Wang C.M."/>
            <person name="Zheng Y."/>
            <person name="Sakai Y."/>
            <person name="Cavaletti L."/>
            <person name="Monciardini P."/>
            <person name="Donadio S."/>
        </authorList>
    </citation>
    <scope>NUCLEOTIDE SEQUENCE</scope>
    <source>
        <strain evidence="4">ID150040</strain>
    </source>
</reference>
<dbReference type="PANTHER" id="PTHR43420">
    <property type="entry name" value="ACETYLTRANSFERASE"/>
    <property type="match status" value="1"/>
</dbReference>
<feature type="domain" description="N-acetyltransferase" evidence="3">
    <location>
        <begin position="157"/>
        <end position="294"/>
    </location>
</feature>
<dbReference type="InterPro" id="IPR000182">
    <property type="entry name" value="GNAT_dom"/>
</dbReference>
<dbReference type="InterPro" id="IPR016181">
    <property type="entry name" value="Acyl_CoA_acyltransferase"/>
</dbReference>
<dbReference type="Gene3D" id="3.40.630.30">
    <property type="match status" value="1"/>
</dbReference>
<keyword evidence="5" id="KW-1185">Reference proteome</keyword>
<protein>
    <submittedName>
        <fullName evidence="4">GNAT family N-acetyltransferase</fullName>
    </submittedName>
</protein>
<evidence type="ECO:0000313" key="5">
    <source>
        <dbReference type="Proteomes" id="UP000597444"/>
    </source>
</evidence>
<gene>
    <name evidence="4" type="ORF">KSF_019890</name>
</gene>
<dbReference type="GO" id="GO:0016747">
    <property type="term" value="F:acyltransferase activity, transferring groups other than amino-acyl groups"/>
    <property type="evidence" value="ECO:0007669"/>
    <property type="project" value="InterPro"/>
</dbReference>
<evidence type="ECO:0000256" key="1">
    <source>
        <dbReference type="ARBA" id="ARBA00022679"/>
    </source>
</evidence>
<organism evidence="4 5">
    <name type="scientific">Reticulibacter mediterranei</name>
    <dbReference type="NCBI Taxonomy" id="2778369"/>
    <lineage>
        <taxon>Bacteria</taxon>
        <taxon>Bacillati</taxon>
        <taxon>Chloroflexota</taxon>
        <taxon>Ktedonobacteria</taxon>
        <taxon>Ktedonobacterales</taxon>
        <taxon>Reticulibacteraceae</taxon>
        <taxon>Reticulibacter</taxon>
    </lineage>
</organism>
<dbReference type="EMBL" id="BNJK01000001">
    <property type="protein sequence ID" value="GHO91941.1"/>
    <property type="molecule type" value="Genomic_DNA"/>
</dbReference>
<dbReference type="AlphaFoldDB" id="A0A8J3IM00"/>
<evidence type="ECO:0000256" key="2">
    <source>
        <dbReference type="ARBA" id="ARBA00023315"/>
    </source>
</evidence>
<keyword evidence="2" id="KW-0012">Acyltransferase</keyword>
<sequence length="294" mass="33718">MDTDAKQGLVKSLGLSQTELAEIEQLANICNKHDKSDLKLNWTTLRVRPQNETNDFLYYENGVLVGYLALFSFNSREAESSGMVHPRYRRKGIFTTLFKAAEEECRKRELPQILFIIGHAYKAGLAFAKAYGMRYHHSEYKMVLKEARIPGKFDERLQFRLAKPEDGPVLAHITAVGFDMSEAEVDWYSEQKLQDTSRRYYVALLDDVYIGKLDVSLDKDEAFIYGFAVLPGYRGRGYGRQILAKTLQEILATGRKRVSLEVATDNKNALSLYQSCGFKETGSYEYYTYDVRRA</sequence>
<accession>A0A8J3IM00</accession>
<proteinExistence type="predicted"/>
<dbReference type="CDD" id="cd04301">
    <property type="entry name" value="NAT_SF"/>
    <property type="match status" value="2"/>
</dbReference>
<dbReference type="RefSeq" id="WP_220202807.1">
    <property type="nucleotide sequence ID" value="NZ_BNJK01000001.1"/>
</dbReference>